<evidence type="ECO:0000313" key="10">
    <source>
        <dbReference type="Proteomes" id="UP001138997"/>
    </source>
</evidence>
<evidence type="ECO:0000256" key="4">
    <source>
        <dbReference type="ARBA" id="ARBA00022475"/>
    </source>
</evidence>
<feature type="transmembrane region" description="Helical" evidence="8">
    <location>
        <begin position="135"/>
        <end position="153"/>
    </location>
</feature>
<dbReference type="GO" id="GO:0033214">
    <property type="term" value="P:siderophore-iron import into cell"/>
    <property type="evidence" value="ECO:0007669"/>
    <property type="project" value="TreeGrafter"/>
</dbReference>
<organism evidence="9 10">
    <name type="scientific">Kineosporia babensis</name>
    <dbReference type="NCBI Taxonomy" id="499548"/>
    <lineage>
        <taxon>Bacteria</taxon>
        <taxon>Bacillati</taxon>
        <taxon>Actinomycetota</taxon>
        <taxon>Actinomycetes</taxon>
        <taxon>Kineosporiales</taxon>
        <taxon>Kineosporiaceae</taxon>
        <taxon>Kineosporia</taxon>
    </lineage>
</organism>
<dbReference type="RefSeq" id="WP_231447815.1">
    <property type="nucleotide sequence ID" value="NZ_JAJOMB010000019.1"/>
</dbReference>
<evidence type="ECO:0000256" key="6">
    <source>
        <dbReference type="ARBA" id="ARBA00022989"/>
    </source>
</evidence>
<evidence type="ECO:0000256" key="1">
    <source>
        <dbReference type="ARBA" id="ARBA00004651"/>
    </source>
</evidence>
<dbReference type="InterPro" id="IPR037294">
    <property type="entry name" value="ABC_BtuC-like"/>
</dbReference>
<dbReference type="CDD" id="cd06550">
    <property type="entry name" value="TM_ABC_iron-siderophores_like"/>
    <property type="match status" value="1"/>
</dbReference>
<feature type="transmembrane region" description="Helical" evidence="8">
    <location>
        <begin position="253"/>
        <end position="280"/>
    </location>
</feature>
<dbReference type="EMBL" id="JAJOMB010000019">
    <property type="protein sequence ID" value="MCD5315009.1"/>
    <property type="molecule type" value="Genomic_DNA"/>
</dbReference>
<protein>
    <submittedName>
        <fullName evidence="9">Iron chelate uptake ABC transporter family permease subunit</fullName>
    </submittedName>
</protein>
<dbReference type="Gene3D" id="1.10.3470.10">
    <property type="entry name" value="ABC transporter involved in vitamin B12 uptake, BtuC"/>
    <property type="match status" value="1"/>
</dbReference>
<comment type="caution">
    <text evidence="9">The sequence shown here is derived from an EMBL/GenBank/DDBJ whole genome shotgun (WGS) entry which is preliminary data.</text>
</comment>
<name>A0A9X1SWQ6_9ACTN</name>
<keyword evidence="10" id="KW-1185">Reference proteome</keyword>
<reference evidence="9" key="1">
    <citation type="submission" date="2021-11" db="EMBL/GenBank/DDBJ databases">
        <title>Streptomyces corallinus and Kineosporia corallina sp. nov., two new coral-derived marine actinobacteria.</title>
        <authorList>
            <person name="Buangrab K."/>
            <person name="Sutthacheep M."/>
            <person name="Yeemin T."/>
            <person name="Harunari E."/>
            <person name="Igarashi Y."/>
            <person name="Sripreechasak P."/>
            <person name="Kanchanasin P."/>
            <person name="Tanasupawat S."/>
            <person name="Phongsopitanun W."/>
        </authorList>
    </citation>
    <scope>NUCLEOTIDE SEQUENCE</scope>
    <source>
        <strain evidence="9">JCM 31032</strain>
    </source>
</reference>
<feature type="transmembrane region" description="Helical" evidence="8">
    <location>
        <begin position="320"/>
        <end position="340"/>
    </location>
</feature>
<dbReference type="PANTHER" id="PTHR30472:SF24">
    <property type="entry name" value="FERRIC ENTEROBACTIN TRANSPORT SYSTEM PERMEASE PROTEIN FEPG"/>
    <property type="match status" value="1"/>
</dbReference>
<dbReference type="Proteomes" id="UP001138997">
    <property type="component" value="Unassembled WGS sequence"/>
</dbReference>
<comment type="similarity">
    <text evidence="2">Belongs to the binding-protein-dependent transport system permease family. FecCD subfamily.</text>
</comment>
<dbReference type="InterPro" id="IPR000522">
    <property type="entry name" value="ABC_transptr_permease_BtuC"/>
</dbReference>
<sequence>MNTVPGFRVISLPRNTTVRVHRRSATIVLTLVVLALFVLMLTVATGAYEITGNDLVATFLGGGSDMDQFIVLRQRLPRAVADLLVGAALGLSGAIFQSISRNPLGSPDVVGFATGSASGGLIVILLVGASSVASIAVGTIAGGFATALFVYLLSSGGGKVSERLILTGIAVGAMLASVNDYLITRATLDDAETAKAWQFGSLNIISWPHVIPLAVLLAVLVPLTLTMSGPMRVLEMGDDSAHALGVEVGKTRVWLLCAGVALAAAAVATSGPIGFLAMAAPQLARKVSRSPGISLLPSMAMGALLLGAGDPLAARALSPFQIPVGLVTAALGGLYLLWILTWRKG</sequence>
<evidence type="ECO:0000256" key="7">
    <source>
        <dbReference type="ARBA" id="ARBA00023136"/>
    </source>
</evidence>
<proteinExistence type="inferred from homology"/>
<dbReference type="GO" id="GO:0005886">
    <property type="term" value="C:plasma membrane"/>
    <property type="evidence" value="ECO:0007669"/>
    <property type="project" value="UniProtKB-SubCell"/>
</dbReference>
<keyword evidence="3" id="KW-0813">Transport</keyword>
<evidence type="ECO:0000256" key="3">
    <source>
        <dbReference type="ARBA" id="ARBA00022448"/>
    </source>
</evidence>
<feature type="transmembrane region" description="Helical" evidence="8">
    <location>
        <begin position="109"/>
        <end position="128"/>
    </location>
</feature>
<feature type="transmembrane region" description="Helical" evidence="8">
    <location>
        <begin position="204"/>
        <end position="225"/>
    </location>
</feature>
<evidence type="ECO:0000256" key="2">
    <source>
        <dbReference type="ARBA" id="ARBA00007935"/>
    </source>
</evidence>
<dbReference type="PANTHER" id="PTHR30472">
    <property type="entry name" value="FERRIC ENTEROBACTIN TRANSPORT SYSTEM PERMEASE PROTEIN"/>
    <property type="match status" value="1"/>
</dbReference>
<dbReference type="AlphaFoldDB" id="A0A9X1SWQ6"/>
<evidence type="ECO:0000256" key="8">
    <source>
        <dbReference type="SAM" id="Phobius"/>
    </source>
</evidence>
<evidence type="ECO:0000313" key="9">
    <source>
        <dbReference type="EMBL" id="MCD5315009.1"/>
    </source>
</evidence>
<accession>A0A9X1SWQ6</accession>
<dbReference type="SUPFAM" id="SSF81345">
    <property type="entry name" value="ABC transporter involved in vitamin B12 uptake, BtuC"/>
    <property type="match status" value="1"/>
</dbReference>
<evidence type="ECO:0000256" key="5">
    <source>
        <dbReference type="ARBA" id="ARBA00022692"/>
    </source>
</evidence>
<feature type="transmembrane region" description="Helical" evidence="8">
    <location>
        <begin position="24"/>
        <end position="43"/>
    </location>
</feature>
<keyword evidence="7 8" id="KW-0472">Membrane</keyword>
<gene>
    <name evidence="9" type="ORF">LR394_29305</name>
</gene>
<keyword evidence="5 8" id="KW-0812">Transmembrane</keyword>
<feature type="transmembrane region" description="Helical" evidence="8">
    <location>
        <begin position="79"/>
        <end position="97"/>
    </location>
</feature>
<feature type="transmembrane region" description="Helical" evidence="8">
    <location>
        <begin position="165"/>
        <end position="183"/>
    </location>
</feature>
<keyword evidence="6 8" id="KW-1133">Transmembrane helix</keyword>
<dbReference type="GO" id="GO:0022857">
    <property type="term" value="F:transmembrane transporter activity"/>
    <property type="evidence" value="ECO:0007669"/>
    <property type="project" value="InterPro"/>
</dbReference>
<keyword evidence="4" id="KW-1003">Cell membrane</keyword>
<comment type="subcellular location">
    <subcellularLocation>
        <location evidence="1">Cell membrane</location>
        <topology evidence="1">Multi-pass membrane protein</topology>
    </subcellularLocation>
</comment>
<dbReference type="Pfam" id="PF01032">
    <property type="entry name" value="FecCD"/>
    <property type="match status" value="1"/>
</dbReference>